<dbReference type="RefSeq" id="WP_124396859.1">
    <property type="nucleotide sequence ID" value="NZ_BHZE01000002.1"/>
</dbReference>
<dbReference type="GO" id="GO:0005829">
    <property type="term" value="C:cytosol"/>
    <property type="evidence" value="ECO:0007669"/>
    <property type="project" value="TreeGrafter"/>
</dbReference>
<organism evidence="5 6">
    <name type="scientific">Thermaurantimonas aggregans</name>
    <dbReference type="NCBI Taxonomy" id="2173829"/>
    <lineage>
        <taxon>Bacteria</taxon>
        <taxon>Pseudomonadati</taxon>
        <taxon>Bacteroidota</taxon>
        <taxon>Flavobacteriia</taxon>
        <taxon>Flavobacteriales</taxon>
        <taxon>Schleiferiaceae</taxon>
        <taxon>Thermaurantimonas</taxon>
    </lineage>
</organism>
<dbReference type="GO" id="GO:0043200">
    <property type="term" value="P:response to amino acid"/>
    <property type="evidence" value="ECO:0007669"/>
    <property type="project" value="TreeGrafter"/>
</dbReference>
<dbReference type="AlphaFoldDB" id="A0A401XIE2"/>
<dbReference type="PANTHER" id="PTHR30154:SF34">
    <property type="entry name" value="TRANSCRIPTIONAL REGULATOR AZLB"/>
    <property type="match status" value="1"/>
</dbReference>
<dbReference type="Gene3D" id="3.30.70.920">
    <property type="match status" value="1"/>
</dbReference>
<accession>A0A401XIE2</accession>
<dbReference type="EMBL" id="BHZE01000002">
    <property type="protein sequence ID" value="GCD76785.1"/>
    <property type="molecule type" value="Genomic_DNA"/>
</dbReference>
<evidence type="ECO:0000256" key="2">
    <source>
        <dbReference type="ARBA" id="ARBA00023125"/>
    </source>
</evidence>
<dbReference type="SUPFAM" id="SSF46785">
    <property type="entry name" value="Winged helix' DNA-binding domain"/>
    <property type="match status" value="1"/>
</dbReference>
<evidence type="ECO:0000256" key="3">
    <source>
        <dbReference type="ARBA" id="ARBA00023163"/>
    </source>
</evidence>
<evidence type="ECO:0000256" key="1">
    <source>
        <dbReference type="ARBA" id="ARBA00023015"/>
    </source>
</evidence>
<reference evidence="5 6" key="1">
    <citation type="submission" date="2018-11" db="EMBL/GenBank/DDBJ databases">
        <title>Schleiferia aggregans sp. nov., a moderately thermophilic heterotrophic bacterium isolated from microbial mats at a terrestrial hot spring.</title>
        <authorList>
            <person name="Iino T."/>
            <person name="Ohkuma M."/>
            <person name="Haruta S."/>
        </authorList>
    </citation>
    <scope>NUCLEOTIDE SEQUENCE [LARGE SCALE GENOMIC DNA]</scope>
    <source>
        <strain evidence="5 6">LA</strain>
    </source>
</reference>
<dbReference type="InterPro" id="IPR019887">
    <property type="entry name" value="Tscrpt_reg_AsnC/Lrp_C"/>
</dbReference>
<keyword evidence="3" id="KW-0804">Transcription</keyword>
<keyword evidence="2" id="KW-0238">DNA-binding</keyword>
<evidence type="ECO:0000259" key="4">
    <source>
        <dbReference type="Pfam" id="PF01037"/>
    </source>
</evidence>
<name>A0A401XIE2_9FLAO</name>
<dbReference type="Gene3D" id="1.10.10.10">
    <property type="entry name" value="Winged helix-like DNA-binding domain superfamily/Winged helix DNA-binding domain"/>
    <property type="match status" value="1"/>
</dbReference>
<dbReference type="Proteomes" id="UP000286715">
    <property type="component" value="Unassembled WGS sequence"/>
</dbReference>
<keyword evidence="6" id="KW-1185">Reference proteome</keyword>
<comment type="caution">
    <text evidence="5">The sequence shown here is derived from an EMBL/GenBank/DDBJ whole genome shotgun (WGS) entry which is preliminary data.</text>
</comment>
<dbReference type="InterPro" id="IPR000485">
    <property type="entry name" value="AsnC-type_HTH_dom"/>
</dbReference>
<dbReference type="OrthoDB" id="9800326at2"/>
<sequence length="159" mass="18482">MSVESDKSLKITASDIMLLKYLQKNARATLKELAVYAGYQSPSGVLERLKRLEERNIILEYETKLNKNALGYKVSVLTHVKIKEHYEAVIHDFEDHVKNLEEVKWFFHVTGEYDYILMVVCQDIETYHSFVVKKLSKIPNIMTVHSSFVLKEVECNSLL</sequence>
<dbReference type="PANTHER" id="PTHR30154">
    <property type="entry name" value="LEUCINE-RESPONSIVE REGULATORY PROTEIN"/>
    <property type="match status" value="1"/>
</dbReference>
<dbReference type="InterPro" id="IPR011008">
    <property type="entry name" value="Dimeric_a/b-barrel"/>
</dbReference>
<dbReference type="GO" id="GO:0043565">
    <property type="term" value="F:sequence-specific DNA binding"/>
    <property type="evidence" value="ECO:0007669"/>
    <property type="project" value="InterPro"/>
</dbReference>
<dbReference type="Pfam" id="PF01037">
    <property type="entry name" value="AsnC_trans_reg"/>
    <property type="match status" value="1"/>
</dbReference>
<evidence type="ECO:0000313" key="5">
    <source>
        <dbReference type="EMBL" id="GCD76785.1"/>
    </source>
</evidence>
<evidence type="ECO:0000313" key="6">
    <source>
        <dbReference type="Proteomes" id="UP000286715"/>
    </source>
</evidence>
<gene>
    <name evidence="5" type="ORF">JCM31826_02670</name>
</gene>
<dbReference type="InterPro" id="IPR036388">
    <property type="entry name" value="WH-like_DNA-bd_sf"/>
</dbReference>
<dbReference type="PRINTS" id="PR00033">
    <property type="entry name" value="HTHASNC"/>
</dbReference>
<dbReference type="SMART" id="SM00344">
    <property type="entry name" value="HTH_ASNC"/>
    <property type="match status" value="1"/>
</dbReference>
<proteinExistence type="predicted"/>
<dbReference type="InterPro" id="IPR019888">
    <property type="entry name" value="Tscrpt_reg_AsnC-like"/>
</dbReference>
<protein>
    <submittedName>
        <fullName evidence="5">AsnC family transcriptional regulator</fullName>
    </submittedName>
</protein>
<dbReference type="SUPFAM" id="SSF54909">
    <property type="entry name" value="Dimeric alpha+beta barrel"/>
    <property type="match status" value="1"/>
</dbReference>
<keyword evidence="1" id="KW-0805">Transcription regulation</keyword>
<dbReference type="Pfam" id="PF13412">
    <property type="entry name" value="HTH_24"/>
    <property type="match status" value="1"/>
</dbReference>
<dbReference type="InterPro" id="IPR036390">
    <property type="entry name" value="WH_DNA-bd_sf"/>
</dbReference>
<feature type="domain" description="Transcription regulator AsnC/Lrp ligand binding" evidence="4">
    <location>
        <begin position="79"/>
        <end position="152"/>
    </location>
</feature>